<keyword evidence="5 8" id="KW-0732">Signal</keyword>
<feature type="chain" id="PRO_5021997256" description="non-reducing end alpha-L-arabinofuranosidase" evidence="8">
    <location>
        <begin position="21"/>
        <end position="372"/>
    </location>
</feature>
<dbReference type="OrthoDB" id="9795554at2"/>
<comment type="catalytic activity">
    <reaction evidence="1">
        <text>Hydrolysis of terminal non-reducing alpha-L-arabinofuranoside residues in alpha-L-arabinosides.</text>
        <dbReference type="EC" id="3.2.1.55"/>
    </reaction>
</comment>
<organism evidence="9 10">
    <name type="scientific">Aureliella helgolandensis</name>
    <dbReference type="NCBI Taxonomy" id="2527968"/>
    <lineage>
        <taxon>Bacteria</taxon>
        <taxon>Pseudomonadati</taxon>
        <taxon>Planctomycetota</taxon>
        <taxon>Planctomycetia</taxon>
        <taxon>Pirellulales</taxon>
        <taxon>Pirellulaceae</taxon>
        <taxon>Aureliella</taxon>
    </lineage>
</organism>
<dbReference type="EC" id="3.2.1.55" evidence="3"/>
<dbReference type="CDD" id="cd08987">
    <property type="entry name" value="GH62"/>
    <property type="match status" value="1"/>
</dbReference>
<evidence type="ECO:0000313" key="9">
    <source>
        <dbReference type="EMBL" id="QDV23721.1"/>
    </source>
</evidence>
<keyword evidence="4" id="KW-0964">Secreted</keyword>
<dbReference type="InterPro" id="IPR023296">
    <property type="entry name" value="Glyco_hydro_beta-prop_sf"/>
</dbReference>
<sequence length="372" mass="42231" precursor="true">MRLAPLLSCSMALVFAWCGAQPSRGQVPPILVPPILVPPIPASPETAVANPWQTDRPFEWSVSPPLLSVDPERLPASPSHPWLAVKDPSIVRHENRWHLFCTLRKQQQGHGRIRVGHLSFESWAQARKADWSLLELTPGYHGAPQIFYFEPHHTWYLIYQAEDETRGLKYGPCFSTNADITRPSDWSLPQPLYVVPEGVKAGLDYWVICDEQRAYLFFTSLNGKLWRAETPLEHFPASDWSAPVIAFEADIYEASHTYRLKGQDQYLTIVEAQADRRRYFRGYVARKLDGEWTELSSAGQQPFVSPTNVSNQSTSWANSYSHGEFLRSGNNQLLEINPAQLELLFQGASNRDYRQGSYGDIPWQLGILTPTP</sequence>
<keyword evidence="7 9" id="KW-0326">Glycosidase</keyword>
<evidence type="ECO:0000256" key="6">
    <source>
        <dbReference type="ARBA" id="ARBA00022801"/>
    </source>
</evidence>
<dbReference type="EMBL" id="CP036298">
    <property type="protein sequence ID" value="QDV23721.1"/>
    <property type="molecule type" value="Genomic_DNA"/>
</dbReference>
<evidence type="ECO:0000256" key="5">
    <source>
        <dbReference type="ARBA" id="ARBA00022729"/>
    </source>
</evidence>
<evidence type="ECO:0000256" key="1">
    <source>
        <dbReference type="ARBA" id="ARBA00001462"/>
    </source>
</evidence>
<dbReference type="Proteomes" id="UP000318017">
    <property type="component" value="Chromosome"/>
</dbReference>
<proteinExistence type="predicted"/>
<dbReference type="SUPFAM" id="SSF75005">
    <property type="entry name" value="Arabinanase/levansucrase/invertase"/>
    <property type="match status" value="1"/>
</dbReference>
<dbReference type="KEGG" id="ahel:Q31a_20260"/>
<dbReference type="Gene3D" id="2.115.10.20">
    <property type="entry name" value="Glycosyl hydrolase domain, family 43"/>
    <property type="match status" value="1"/>
</dbReference>
<evidence type="ECO:0000313" key="10">
    <source>
        <dbReference type="Proteomes" id="UP000318017"/>
    </source>
</evidence>
<keyword evidence="10" id="KW-1185">Reference proteome</keyword>
<accession>A0A518G557</accession>
<name>A0A518G557_9BACT</name>
<dbReference type="RefSeq" id="WP_145076850.1">
    <property type="nucleotide sequence ID" value="NZ_CP036298.1"/>
</dbReference>
<dbReference type="AlphaFoldDB" id="A0A518G557"/>
<evidence type="ECO:0000256" key="2">
    <source>
        <dbReference type="ARBA" id="ARBA00004613"/>
    </source>
</evidence>
<keyword evidence="6 9" id="KW-0378">Hydrolase</keyword>
<evidence type="ECO:0000256" key="4">
    <source>
        <dbReference type="ARBA" id="ARBA00022525"/>
    </source>
</evidence>
<comment type="subcellular location">
    <subcellularLocation>
        <location evidence="2">Secreted</location>
    </subcellularLocation>
</comment>
<dbReference type="PANTHER" id="PTHR40631:SF2">
    <property type="entry name" value="ALPHA-L-ARABINOFURANOSIDASE"/>
    <property type="match status" value="1"/>
</dbReference>
<dbReference type="GO" id="GO:0005576">
    <property type="term" value="C:extracellular region"/>
    <property type="evidence" value="ECO:0007669"/>
    <property type="project" value="UniProtKB-SubCell"/>
</dbReference>
<dbReference type="PANTHER" id="PTHR40631">
    <property type="entry name" value="ALPHA-L-ARABINOFURANOSIDASE AXHA-2-RELATED"/>
    <property type="match status" value="1"/>
</dbReference>
<dbReference type="InterPro" id="IPR005193">
    <property type="entry name" value="GH62_arabinosidase"/>
</dbReference>
<protein>
    <recommendedName>
        <fullName evidence="3">non-reducing end alpha-L-arabinofuranosidase</fullName>
        <ecNumber evidence="3">3.2.1.55</ecNumber>
    </recommendedName>
</protein>
<evidence type="ECO:0000256" key="7">
    <source>
        <dbReference type="ARBA" id="ARBA00023295"/>
    </source>
</evidence>
<evidence type="ECO:0000256" key="8">
    <source>
        <dbReference type="SAM" id="SignalP"/>
    </source>
</evidence>
<reference evidence="9 10" key="1">
    <citation type="submission" date="2019-02" db="EMBL/GenBank/DDBJ databases">
        <title>Deep-cultivation of Planctomycetes and their phenomic and genomic characterization uncovers novel biology.</title>
        <authorList>
            <person name="Wiegand S."/>
            <person name="Jogler M."/>
            <person name="Boedeker C."/>
            <person name="Pinto D."/>
            <person name="Vollmers J."/>
            <person name="Rivas-Marin E."/>
            <person name="Kohn T."/>
            <person name="Peeters S.H."/>
            <person name="Heuer A."/>
            <person name="Rast P."/>
            <person name="Oberbeckmann S."/>
            <person name="Bunk B."/>
            <person name="Jeske O."/>
            <person name="Meyerdierks A."/>
            <person name="Storesund J.E."/>
            <person name="Kallscheuer N."/>
            <person name="Luecker S."/>
            <person name="Lage O.M."/>
            <person name="Pohl T."/>
            <person name="Merkel B.J."/>
            <person name="Hornburger P."/>
            <person name="Mueller R.-W."/>
            <person name="Bruemmer F."/>
            <person name="Labrenz M."/>
            <person name="Spormann A.M."/>
            <person name="Op den Camp H."/>
            <person name="Overmann J."/>
            <person name="Amann R."/>
            <person name="Jetten M.S.M."/>
            <person name="Mascher T."/>
            <person name="Medema M.H."/>
            <person name="Devos D.P."/>
            <person name="Kaster A.-K."/>
            <person name="Ovreas L."/>
            <person name="Rohde M."/>
            <person name="Galperin M.Y."/>
            <person name="Jogler C."/>
        </authorList>
    </citation>
    <scope>NUCLEOTIDE SEQUENCE [LARGE SCALE GENOMIC DNA]</scope>
    <source>
        <strain evidence="9 10">Q31a</strain>
    </source>
</reference>
<dbReference type="GO" id="GO:0046556">
    <property type="term" value="F:alpha-L-arabinofuranosidase activity"/>
    <property type="evidence" value="ECO:0007669"/>
    <property type="project" value="UniProtKB-EC"/>
</dbReference>
<dbReference type="Pfam" id="PF03664">
    <property type="entry name" value="Glyco_hydro_62"/>
    <property type="match status" value="1"/>
</dbReference>
<feature type="signal peptide" evidence="8">
    <location>
        <begin position="1"/>
        <end position="20"/>
    </location>
</feature>
<dbReference type="GO" id="GO:0046373">
    <property type="term" value="P:L-arabinose metabolic process"/>
    <property type="evidence" value="ECO:0007669"/>
    <property type="project" value="InterPro"/>
</dbReference>
<evidence type="ECO:0000256" key="3">
    <source>
        <dbReference type="ARBA" id="ARBA00012670"/>
    </source>
</evidence>
<gene>
    <name evidence="9" type="primary">xynC</name>
    <name evidence="9" type="ORF">Q31a_20260</name>
</gene>